<sequence>MAKNLVQKILDAHLLEGRLIPGEEIAVKIDHVLLQDATGTMAMLEFEALGIEAVKAEVAVQYVDHNILQTDNKNADDHKYLQTAAAHYGLYYSPPGNGVSHQVHMEHFGVPGKTMLGADSHTPGAAGVSMLGIGAGGLDVAMAMAGFPYYLPCPRVLGVELTGALPDWVSAKDVILEMLRRYNVKGCVGKIIEYYGPGVKSLSATDRETIGNMGTELGATTSIFPSDENTRAYLEAQGRGECWVELSADEGAEYDEYDAIDLSSLEPLIACPSSPGNVVPVREVAGIKVDQVIVGSSVNSSFRDLMVVAKIVEGRHAHPYTSFHVNPGSRQVLENVAIEGGVMSFLMAGARIHEPGCLGCIGMGQAPGTGEVSLRTMPRNFPGRSGTRDDQVYLCSPETIAAAALRGVITDPRDLGSEMEYPRIKDPEKYHVDISSIIAPSEELRSVEVIRGPNIKPLPEMDPLPGTLTAEVVLKVGDNISTDTIMPAGNQVLPLRSNIEAISKFVYSQIDPDFYKECLAKGSVVVIGGENYGQGSSREHAALAPRFLGVRAKITRSFARIHKANLCNFGILPLTFKNPSDYDLFKKGSKVAFPAVRTHIEKGDVEIPVEVDGRRIVTFLKVSERQRKHLLAGGALNFVRQHPHAEGRPS</sequence>
<dbReference type="GO" id="GO:0005829">
    <property type="term" value="C:cytosol"/>
    <property type="evidence" value="ECO:0007669"/>
    <property type="project" value="TreeGrafter"/>
</dbReference>
<dbReference type="AlphaFoldDB" id="A0A9W6FWP5"/>
<dbReference type="InterPro" id="IPR036008">
    <property type="entry name" value="Aconitase_4Fe-4S_dom"/>
</dbReference>
<dbReference type="GO" id="GO:0046872">
    <property type="term" value="F:metal ion binding"/>
    <property type="evidence" value="ECO:0007669"/>
    <property type="project" value="UniProtKB-KW"/>
</dbReference>
<dbReference type="InterPro" id="IPR001030">
    <property type="entry name" value="Acoase/IPM_deHydtase_lsu_aba"/>
</dbReference>
<dbReference type="GO" id="GO:0051539">
    <property type="term" value="F:4 iron, 4 sulfur cluster binding"/>
    <property type="evidence" value="ECO:0007669"/>
    <property type="project" value="TreeGrafter"/>
</dbReference>
<dbReference type="RefSeq" id="WP_281796435.1">
    <property type="nucleotide sequence ID" value="NZ_BSDR01000001.1"/>
</dbReference>
<protein>
    <submittedName>
        <fullName evidence="6">Aconitate hydratase</fullName>
    </submittedName>
</protein>
<dbReference type="InterPro" id="IPR015928">
    <property type="entry name" value="Aconitase/3IPM_dehydase_swvl"/>
</dbReference>
<dbReference type="GO" id="GO:0006099">
    <property type="term" value="P:tricarboxylic acid cycle"/>
    <property type="evidence" value="ECO:0007669"/>
    <property type="project" value="TreeGrafter"/>
</dbReference>
<evidence type="ECO:0000259" key="4">
    <source>
        <dbReference type="Pfam" id="PF00330"/>
    </source>
</evidence>
<comment type="caution">
    <text evidence="6">The sequence shown here is derived from an EMBL/GenBank/DDBJ whole genome shotgun (WGS) entry which is preliminary data.</text>
</comment>
<dbReference type="SUPFAM" id="SSF53732">
    <property type="entry name" value="Aconitase iron-sulfur domain"/>
    <property type="match status" value="1"/>
</dbReference>
<dbReference type="PRINTS" id="PR00415">
    <property type="entry name" value="ACONITASE"/>
</dbReference>
<evidence type="ECO:0000256" key="1">
    <source>
        <dbReference type="ARBA" id="ARBA00022723"/>
    </source>
</evidence>
<dbReference type="PANTHER" id="PTHR43160:SF3">
    <property type="entry name" value="ACONITATE HYDRATASE, MITOCHONDRIAL"/>
    <property type="match status" value="1"/>
</dbReference>
<keyword evidence="1" id="KW-0479">Metal-binding</keyword>
<name>A0A9W6FWP5_9BACT</name>
<reference evidence="6" key="1">
    <citation type="submission" date="2022-12" db="EMBL/GenBank/DDBJ databases">
        <title>Reference genome sequencing for broad-spectrum identification of bacterial and archaeal isolates by mass spectrometry.</title>
        <authorList>
            <person name="Sekiguchi Y."/>
            <person name="Tourlousse D.M."/>
        </authorList>
    </citation>
    <scope>NUCLEOTIDE SEQUENCE</scope>
    <source>
        <strain evidence="6">ASRB1</strain>
    </source>
</reference>
<evidence type="ECO:0000256" key="2">
    <source>
        <dbReference type="ARBA" id="ARBA00023004"/>
    </source>
</evidence>
<dbReference type="InterPro" id="IPR015931">
    <property type="entry name" value="Acnase/IPM_dHydase_lsu_aba_1/3"/>
</dbReference>
<keyword evidence="3" id="KW-0411">Iron-sulfur</keyword>
<evidence type="ECO:0000259" key="5">
    <source>
        <dbReference type="Pfam" id="PF00694"/>
    </source>
</evidence>
<feature type="domain" description="Aconitase/3-isopropylmalate dehydratase large subunit alpha/beta/alpha" evidence="4">
    <location>
        <begin position="284"/>
        <end position="407"/>
    </location>
</feature>
<keyword evidence="7" id="KW-1185">Reference proteome</keyword>
<feature type="domain" description="Aconitase A/isopropylmalate dehydratase small subunit swivel" evidence="5">
    <location>
        <begin position="521"/>
        <end position="578"/>
    </location>
</feature>
<feature type="domain" description="Aconitase/3-isopropylmalate dehydratase large subunit alpha/beta/alpha" evidence="4">
    <location>
        <begin position="7"/>
        <end position="283"/>
    </location>
</feature>
<evidence type="ECO:0000313" key="6">
    <source>
        <dbReference type="EMBL" id="GLI36203.1"/>
    </source>
</evidence>
<evidence type="ECO:0000313" key="7">
    <source>
        <dbReference type="Proteomes" id="UP001144372"/>
    </source>
</evidence>
<evidence type="ECO:0000256" key="3">
    <source>
        <dbReference type="ARBA" id="ARBA00023014"/>
    </source>
</evidence>
<gene>
    <name evidence="6" type="ORF">DAMNIGENAA_36360</name>
</gene>
<keyword evidence="2" id="KW-0408">Iron</keyword>
<dbReference type="GO" id="GO:0003994">
    <property type="term" value="F:aconitate hydratase activity"/>
    <property type="evidence" value="ECO:0007669"/>
    <property type="project" value="TreeGrafter"/>
</dbReference>
<dbReference type="Pfam" id="PF00694">
    <property type="entry name" value="Aconitase_C"/>
    <property type="match status" value="1"/>
</dbReference>
<dbReference type="Proteomes" id="UP001144372">
    <property type="component" value="Unassembled WGS sequence"/>
</dbReference>
<dbReference type="InterPro" id="IPR050926">
    <property type="entry name" value="Aconitase/IPM_isomerase"/>
</dbReference>
<dbReference type="Gene3D" id="3.30.499.10">
    <property type="entry name" value="Aconitase, domain 3"/>
    <property type="match status" value="2"/>
</dbReference>
<dbReference type="PANTHER" id="PTHR43160">
    <property type="entry name" value="ACONITATE HYDRATASE B"/>
    <property type="match status" value="1"/>
</dbReference>
<dbReference type="InterPro" id="IPR006250">
    <property type="entry name" value="Aconitase_put"/>
</dbReference>
<dbReference type="EMBL" id="BSDR01000001">
    <property type="protein sequence ID" value="GLI36203.1"/>
    <property type="molecule type" value="Genomic_DNA"/>
</dbReference>
<dbReference type="NCBIfam" id="NF005558">
    <property type="entry name" value="PRK07229.1"/>
    <property type="match status" value="1"/>
</dbReference>
<dbReference type="NCBIfam" id="TIGR01342">
    <property type="entry name" value="acon_putative"/>
    <property type="match status" value="1"/>
</dbReference>
<dbReference type="Gene3D" id="3.20.19.10">
    <property type="entry name" value="Aconitase, domain 4"/>
    <property type="match status" value="1"/>
</dbReference>
<proteinExistence type="predicted"/>
<dbReference type="InterPro" id="IPR000573">
    <property type="entry name" value="AconitaseA/IPMdHydase_ssu_swvl"/>
</dbReference>
<organism evidence="6 7">
    <name type="scientific">Desulforhabdus amnigena</name>
    <dbReference type="NCBI Taxonomy" id="40218"/>
    <lineage>
        <taxon>Bacteria</taxon>
        <taxon>Pseudomonadati</taxon>
        <taxon>Thermodesulfobacteriota</taxon>
        <taxon>Syntrophobacteria</taxon>
        <taxon>Syntrophobacterales</taxon>
        <taxon>Syntrophobacteraceae</taxon>
        <taxon>Desulforhabdus</taxon>
    </lineage>
</organism>
<dbReference type="Pfam" id="PF00330">
    <property type="entry name" value="Aconitase"/>
    <property type="match status" value="2"/>
</dbReference>
<accession>A0A9W6FWP5</accession>
<dbReference type="SUPFAM" id="SSF52016">
    <property type="entry name" value="LeuD/IlvD-like"/>
    <property type="match status" value="1"/>
</dbReference>